<sequence>MKTAPDQATLTRIARSCICFQTRMTAHAVTRAYNRILAPLGLEVTQFNILAALASGHVASVTALSDVLALDRTTMTRNLKRLETSGLVSVSSGPGRAMKPELTETGTGLLSTAIPLWEAEHARMEGAVGAALWHDTREGLRAIRRTLKAREA</sequence>
<dbReference type="KEGG" id="pstg:E8M01_16100"/>
<dbReference type="SUPFAM" id="SSF46785">
    <property type="entry name" value="Winged helix' DNA-binding domain"/>
    <property type="match status" value="1"/>
</dbReference>
<evidence type="ECO:0000259" key="4">
    <source>
        <dbReference type="PROSITE" id="PS50995"/>
    </source>
</evidence>
<accession>A0A4D7B7F7</accession>
<dbReference type="PANTHER" id="PTHR42756">
    <property type="entry name" value="TRANSCRIPTIONAL REGULATOR, MARR"/>
    <property type="match status" value="1"/>
</dbReference>
<keyword evidence="3" id="KW-0804">Transcription</keyword>
<dbReference type="EMBL" id="CP039690">
    <property type="protein sequence ID" value="QCI65596.1"/>
    <property type="molecule type" value="Genomic_DNA"/>
</dbReference>
<dbReference type="InterPro" id="IPR036388">
    <property type="entry name" value="WH-like_DNA-bd_sf"/>
</dbReference>
<dbReference type="InterPro" id="IPR036390">
    <property type="entry name" value="WH_DNA-bd_sf"/>
</dbReference>
<evidence type="ECO:0000256" key="2">
    <source>
        <dbReference type="ARBA" id="ARBA00023125"/>
    </source>
</evidence>
<dbReference type="GO" id="GO:0003700">
    <property type="term" value="F:DNA-binding transcription factor activity"/>
    <property type="evidence" value="ECO:0007669"/>
    <property type="project" value="InterPro"/>
</dbReference>
<evidence type="ECO:0000256" key="3">
    <source>
        <dbReference type="ARBA" id="ARBA00023163"/>
    </source>
</evidence>
<name>A0A4D7B7F7_9HYPH</name>
<proteinExistence type="predicted"/>
<dbReference type="Pfam" id="PF12802">
    <property type="entry name" value="MarR_2"/>
    <property type="match status" value="1"/>
</dbReference>
<dbReference type="OrthoDB" id="2287011at2"/>
<dbReference type="AlphaFoldDB" id="A0A4D7B7F7"/>
<keyword evidence="2" id="KW-0238">DNA-binding</keyword>
<feature type="domain" description="HTH marR-type" evidence="4">
    <location>
        <begin position="15"/>
        <end position="149"/>
    </location>
</feature>
<evidence type="ECO:0000313" key="5">
    <source>
        <dbReference type="EMBL" id="QCI65596.1"/>
    </source>
</evidence>
<keyword evidence="1" id="KW-0805">Transcription regulation</keyword>
<reference evidence="5 6" key="1">
    <citation type="submission" date="2019-04" db="EMBL/GenBank/DDBJ databases">
        <title>Phreatobacter aquaticus sp. nov.</title>
        <authorList>
            <person name="Choi A."/>
        </authorList>
    </citation>
    <scope>NUCLEOTIDE SEQUENCE [LARGE SCALE GENOMIC DNA]</scope>
    <source>
        <strain evidence="5 6">KCTC 52518</strain>
    </source>
</reference>
<dbReference type="PANTHER" id="PTHR42756:SF1">
    <property type="entry name" value="TRANSCRIPTIONAL REPRESSOR OF EMRAB OPERON"/>
    <property type="match status" value="1"/>
</dbReference>
<organism evidence="5 6">
    <name type="scientific">Phreatobacter stygius</name>
    <dbReference type="NCBI Taxonomy" id="1940610"/>
    <lineage>
        <taxon>Bacteria</taxon>
        <taxon>Pseudomonadati</taxon>
        <taxon>Pseudomonadota</taxon>
        <taxon>Alphaproteobacteria</taxon>
        <taxon>Hyphomicrobiales</taxon>
        <taxon>Phreatobacteraceae</taxon>
        <taxon>Phreatobacter</taxon>
    </lineage>
</organism>
<dbReference type="InterPro" id="IPR000835">
    <property type="entry name" value="HTH_MarR-typ"/>
</dbReference>
<gene>
    <name evidence="5" type="ORF">E8M01_16100</name>
</gene>
<dbReference type="RefSeq" id="WP_136961042.1">
    <property type="nucleotide sequence ID" value="NZ_CP039690.1"/>
</dbReference>
<protein>
    <submittedName>
        <fullName evidence="5">Winged helix-turn-helix transcriptional regulator</fullName>
    </submittedName>
</protein>
<dbReference type="SMART" id="SM00347">
    <property type="entry name" value="HTH_MARR"/>
    <property type="match status" value="1"/>
</dbReference>
<dbReference type="Proteomes" id="UP000298781">
    <property type="component" value="Chromosome"/>
</dbReference>
<dbReference type="PROSITE" id="PS50995">
    <property type="entry name" value="HTH_MARR_2"/>
    <property type="match status" value="1"/>
</dbReference>
<dbReference type="GO" id="GO:0003677">
    <property type="term" value="F:DNA binding"/>
    <property type="evidence" value="ECO:0007669"/>
    <property type="project" value="UniProtKB-KW"/>
</dbReference>
<dbReference type="Gene3D" id="1.10.10.10">
    <property type="entry name" value="Winged helix-like DNA-binding domain superfamily/Winged helix DNA-binding domain"/>
    <property type="match status" value="1"/>
</dbReference>
<evidence type="ECO:0000256" key="1">
    <source>
        <dbReference type="ARBA" id="ARBA00023015"/>
    </source>
</evidence>
<keyword evidence="6" id="KW-1185">Reference proteome</keyword>
<evidence type="ECO:0000313" key="6">
    <source>
        <dbReference type="Proteomes" id="UP000298781"/>
    </source>
</evidence>